<dbReference type="AlphaFoldDB" id="C5FTB0"/>
<evidence type="ECO:0000313" key="1">
    <source>
        <dbReference type="EMBL" id="EEQ33113.1"/>
    </source>
</evidence>
<dbReference type="RefSeq" id="XP_002846063.1">
    <property type="nucleotide sequence ID" value="XM_002846017.1"/>
</dbReference>
<proteinExistence type="predicted"/>
<evidence type="ECO:0000313" key="2">
    <source>
        <dbReference type="Proteomes" id="UP000002035"/>
    </source>
</evidence>
<protein>
    <submittedName>
        <fullName evidence="1">Uncharacterized protein</fullName>
    </submittedName>
</protein>
<keyword evidence="2" id="KW-1185">Reference proteome</keyword>
<name>C5FTB0_ARTOC</name>
<dbReference type="GeneID" id="9224352"/>
<reference evidence="2" key="1">
    <citation type="journal article" date="2012" name="MBio">
        <title>Comparative genome analysis of Trichophyton rubrum and related dermatophytes reveals candidate genes involved in infection.</title>
        <authorList>
            <person name="Martinez D.A."/>
            <person name="Oliver B.G."/>
            <person name="Graeser Y."/>
            <person name="Goldberg J.M."/>
            <person name="Li W."/>
            <person name="Martinez-Rossi N.M."/>
            <person name="Monod M."/>
            <person name="Shelest E."/>
            <person name="Barton R.C."/>
            <person name="Birch E."/>
            <person name="Brakhage A.A."/>
            <person name="Chen Z."/>
            <person name="Gurr S.J."/>
            <person name="Heiman D."/>
            <person name="Heitman J."/>
            <person name="Kosti I."/>
            <person name="Rossi A."/>
            <person name="Saif S."/>
            <person name="Samalova M."/>
            <person name="Saunders C.W."/>
            <person name="Shea T."/>
            <person name="Summerbell R.C."/>
            <person name="Xu J."/>
            <person name="Young S."/>
            <person name="Zeng Q."/>
            <person name="Birren B.W."/>
            <person name="Cuomo C.A."/>
            <person name="White T.C."/>
        </authorList>
    </citation>
    <scope>NUCLEOTIDE SEQUENCE [LARGE SCALE GENOMIC DNA]</scope>
    <source>
        <strain evidence="2">ATCC MYA-4605 / CBS 113480</strain>
    </source>
</reference>
<gene>
    <name evidence="1" type="ORF">MCYG_05932</name>
</gene>
<dbReference type="EMBL" id="DS995705">
    <property type="protein sequence ID" value="EEQ33113.1"/>
    <property type="molecule type" value="Genomic_DNA"/>
</dbReference>
<dbReference type="HOGENOM" id="CLU_1626631_0_0_1"/>
<dbReference type="Proteomes" id="UP000002035">
    <property type="component" value="Unassembled WGS sequence"/>
</dbReference>
<organism evidence="1 2">
    <name type="scientific">Arthroderma otae (strain ATCC MYA-4605 / CBS 113480)</name>
    <name type="common">Microsporum canis</name>
    <dbReference type="NCBI Taxonomy" id="554155"/>
    <lineage>
        <taxon>Eukaryota</taxon>
        <taxon>Fungi</taxon>
        <taxon>Dikarya</taxon>
        <taxon>Ascomycota</taxon>
        <taxon>Pezizomycotina</taxon>
        <taxon>Eurotiomycetes</taxon>
        <taxon>Eurotiomycetidae</taxon>
        <taxon>Onygenales</taxon>
        <taxon>Arthrodermataceae</taxon>
        <taxon>Microsporum</taxon>
    </lineage>
</organism>
<dbReference type="VEuPathDB" id="FungiDB:MCYG_05932"/>
<accession>C5FTB0</accession>
<sequence>MQCSKIELERLGSIELGKKQAPEPPNEFRLLQRDIVPLLTPRIYAIYVGDEVNVGEPQEAPGSFPIFRVSDVGGTNYIILFRSSSRQVPGSRWALFLRITLNLGCAQNVCISVSPNCVASHVDTRKTVPECRLPAAEAVDLPIRTTPVPNESISRRISEFVAG</sequence>